<dbReference type="EMBL" id="JAQQBS010000001">
    <property type="protein sequence ID" value="KAK0177230.1"/>
    <property type="molecule type" value="Genomic_DNA"/>
</dbReference>
<evidence type="ECO:0000313" key="2">
    <source>
        <dbReference type="Proteomes" id="UP001168990"/>
    </source>
</evidence>
<sequence length="189" mass="21766">MVPIRWSFTSLWEERYGVSELTVEFCPKNNIFINETDKKMAIAQSNNKARALVINVVLCLVSPEQLTEYGTAEKFVSSFNLAVRKAVLYFVAETTKTNISKKIFNDVINKYIQHQNKEFNPNFTEAKKKKRKNDEVECSIDSATSHHLKPAELHQPSAGSQHQLHLEYARSIWPLSICKLQCNNRHIII</sequence>
<keyword evidence="2" id="KW-1185">Reference proteome</keyword>
<gene>
    <name evidence="1" type="ORF">PV328_001306</name>
</gene>
<reference evidence="1" key="1">
    <citation type="journal article" date="2023" name="bioRxiv">
        <title>Scaffold-level genome assemblies of two parasitoid biocontrol wasps reveal the parthenogenesis mechanism and an associated novel virus.</title>
        <authorList>
            <person name="Inwood S."/>
            <person name="Skelly J."/>
            <person name="Guhlin J."/>
            <person name="Harrop T."/>
            <person name="Goldson S."/>
            <person name="Dearden P."/>
        </authorList>
    </citation>
    <scope>NUCLEOTIDE SEQUENCE</scope>
    <source>
        <strain evidence="1">Irish</strain>
        <tissue evidence="1">Whole body</tissue>
    </source>
</reference>
<proteinExistence type="predicted"/>
<evidence type="ECO:0000313" key="1">
    <source>
        <dbReference type="EMBL" id="KAK0177230.1"/>
    </source>
</evidence>
<reference evidence="1" key="2">
    <citation type="submission" date="2023-03" db="EMBL/GenBank/DDBJ databases">
        <authorList>
            <person name="Inwood S.N."/>
            <person name="Skelly J.G."/>
            <person name="Guhlin J."/>
            <person name="Harrop T.W.R."/>
            <person name="Goldson S.G."/>
            <person name="Dearden P.K."/>
        </authorList>
    </citation>
    <scope>NUCLEOTIDE SEQUENCE</scope>
    <source>
        <strain evidence="1">Irish</strain>
        <tissue evidence="1">Whole body</tissue>
    </source>
</reference>
<dbReference type="Proteomes" id="UP001168990">
    <property type="component" value="Unassembled WGS sequence"/>
</dbReference>
<accession>A0AA39FXD9</accession>
<dbReference type="AlphaFoldDB" id="A0AA39FXD9"/>
<organism evidence="1 2">
    <name type="scientific">Microctonus aethiopoides</name>
    <dbReference type="NCBI Taxonomy" id="144406"/>
    <lineage>
        <taxon>Eukaryota</taxon>
        <taxon>Metazoa</taxon>
        <taxon>Ecdysozoa</taxon>
        <taxon>Arthropoda</taxon>
        <taxon>Hexapoda</taxon>
        <taxon>Insecta</taxon>
        <taxon>Pterygota</taxon>
        <taxon>Neoptera</taxon>
        <taxon>Endopterygota</taxon>
        <taxon>Hymenoptera</taxon>
        <taxon>Apocrita</taxon>
        <taxon>Ichneumonoidea</taxon>
        <taxon>Braconidae</taxon>
        <taxon>Euphorinae</taxon>
        <taxon>Microctonus</taxon>
    </lineage>
</organism>
<name>A0AA39FXD9_9HYME</name>
<comment type="caution">
    <text evidence="1">The sequence shown here is derived from an EMBL/GenBank/DDBJ whole genome shotgun (WGS) entry which is preliminary data.</text>
</comment>
<protein>
    <submittedName>
        <fullName evidence="1">Uncharacterized protein</fullName>
    </submittedName>
</protein>